<dbReference type="PANTHER" id="PTHR30572:SF4">
    <property type="entry name" value="ABC TRANSPORTER PERMEASE YTRF"/>
    <property type="match status" value="1"/>
</dbReference>
<dbReference type="RefSeq" id="WP_041495373.1">
    <property type="nucleotide sequence ID" value="NZ_AP014548.1"/>
</dbReference>
<evidence type="ECO:0000259" key="8">
    <source>
        <dbReference type="Pfam" id="PF02687"/>
    </source>
</evidence>
<evidence type="ECO:0000259" key="9">
    <source>
        <dbReference type="Pfam" id="PF12704"/>
    </source>
</evidence>
<dbReference type="Pfam" id="PF12704">
    <property type="entry name" value="MacB_PCD"/>
    <property type="match status" value="1"/>
</dbReference>
<feature type="domain" description="ABC3 transporter permease C-terminal" evidence="8">
    <location>
        <begin position="291"/>
        <end position="408"/>
    </location>
</feature>
<evidence type="ECO:0000256" key="7">
    <source>
        <dbReference type="SAM" id="Phobius"/>
    </source>
</evidence>
<keyword evidence="5 7" id="KW-0472">Membrane</keyword>
<dbReference type="GO" id="GO:0022857">
    <property type="term" value="F:transmembrane transporter activity"/>
    <property type="evidence" value="ECO:0007669"/>
    <property type="project" value="TreeGrafter"/>
</dbReference>
<dbReference type="InterPro" id="IPR050250">
    <property type="entry name" value="Macrolide_Exporter_MacB"/>
</dbReference>
<name>W8VPT3_9FLAO</name>
<dbReference type="OrthoDB" id="9770036at2"/>
<evidence type="ECO:0000256" key="1">
    <source>
        <dbReference type="ARBA" id="ARBA00004651"/>
    </source>
</evidence>
<keyword evidence="2" id="KW-1003">Cell membrane</keyword>
<evidence type="ECO:0000256" key="4">
    <source>
        <dbReference type="ARBA" id="ARBA00022989"/>
    </source>
</evidence>
<sequence length="415" mass="46149">MFSIESWQEIFETIRKNKLRTFLTAFSVFLGIFILVILMGFSNGIENGVTTQFESDATNKISIRTGTTTKGYQGLNPGRRLQLRNGDYDNLNQKYENNIEYKTATYSTWGGQVNYKTQQGNYRIEGANADQQFIENQDMVSGRFLNQADLDENNKVAIIGQQMKMDLFKDEDPIGKMIMLNNNVNFQVVGVYTDPGGSREESRLFIPLTTAQQVFNAGQDIRSIAYTVKMEENFDQAVATSAAMSESIEQELRSRFTVNPEDRSAIYVSNTLEEAEKIYGLIDTIRMVFWFIGIGTIIAGIVGVSNIMLIIVKERTKEIGIRKALGALPSQITGMILQEAIFITALSGLVGLLAGVFVLEALSPLVETDFLRYPKADLGTSLTTLAILIIAGALAGYIPARRASNIKPIEALRDE</sequence>
<dbReference type="InterPro" id="IPR025857">
    <property type="entry name" value="MacB_PCD"/>
</dbReference>
<dbReference type="Pfam" id="PF02687">
    <property type="entry name" value="FtsX"/>
    <property type="match status" value="1"/>
</dbReference>
<dbReference type="GO" id="GO:0005886">
    <property type="term" value="C:plasma membrane"/>
    <property type="evidence" value="ECO:0007669"/>
    <property type="project" value="UniProtKB-SubCell"/>
</dbReference>
<accession>W8VPT3</accession>
<feature type="transmembrane region" description="Helical" evidence="7">
    <location>
        <begin position="378"/>
        <end position="398"/>
    </location>
</feature>
<feature type="transmembrane region" description="Helical" evidence="7">
    <location>
        <begin position="287"/>
        <end position="312"/>
    </location>
</feature>
<comment type="subcellular location">
    <subcellularLocation>
        <location evidence="1">Cell membrane</location>
        <topology evidence="1">Multi-pass membrane protein</topology>
    </subcellularLocation>
</comment>
<feature type="transmembrane region" description="Helical" evidence="7">
    <location>
        <begin position="21"/>
        <end position="41"/>
    </location>
</feature>
<evidence type="ECO:0000256" key="2">
    <source>
        <dbReference type="ARBA" id="ARBA00022475"/>
    </source>
</evidence>
<feature type="domain" description="MacB-like periplasmic core" evidence="9">
    <location>
        <begin position="21"/>
        <end position="239"/>
    </location>
</feature>
<evidence type="ECO:0000256" key="6">
    <source>
        <dbReference type="ARBA" id="ARBA00038076"/>
    </source>
</evidence>
<dbReference type="KEGG" id="nmf:NMS_0656"/>
<dbReference type="Proteomes" id="UP000031760">
    <property type="component" value="Chromosome"/>
</dbReference>
<organism evidence="10 11">
    <name type="scientific">Nonlabens marinus S1-08</name>
    <dbReference type="NCBI Taxonomy" id="1454201"/>
    <lineage>
        <taxon>Bacteria</taxon>
        <taxon>Pseudomonadati</taxon>
        <taxon>Bacteroidota</taxon>
        <taxon>Flavobacteriia</taxon>
        <taxon>Flavobacteriales</taxon>
        <taxon>Flavobacteriaceae</taxon>
        <taxon>Nonlabens</taxon>
    </lineage>
</organism>
<reference evidence="10 11" key="1">
    <citation type="journal article" date="2014" name="Proc. Natl. Acad. Sci. U.S.A.">
        <title>Functional characterization of flavobacteria rhodopsins reveals a unique class of light-driven chloride pump in bacteria.</title>
        <authorList>
            <person name="Yoshizawa S."/>
            <person name="Kumagai Y."/>
            <person name="Kim H."/>
            <person name="Ogura Y."/>
            <person name="Hayashi T."/>
            <person name="Iwasaki W."/>
            <person name="DeLong E.F."/>
            <person name="Kogure K."/>
        </authorList>
    </citation>
    <scope>NUCLEOTIDE SEQUENCE [LARGE SCALE GENOMIC DNA]</scope>
    <source>
        <strain evidence="10 11">S1-08</strain>
    </source>
</reference>
<evidence type="ECO:0000256" key="5">
    <source>
        <dbReference type="ARBA" id="ARBA00023136"/>
    </source>
</evidence>
<gene>
    <name evidence="10" type="ORF">NMS_0656</name>
</gene>
<proteinExistence type="inferred from homology"/>
<evidence type="ECO:0000313" key="11">
    <source>
        <dbReference type="Proteomes" id="UP000031760"/>
    </source>
</evidence>
<dbReference type="STRING" id="1454201.NMS_0656"/>
<evidence type="ECO:0000313" key="10">
    <source>
        <dbReference type="EMBL" id="BAO54665.1"/>
    </source>
</evidence>
<feature type="transmembrane region" description="Helical" evidence="7">
    <location>
        <begin position="332"/>
        <end position="358"/>
    </location>
</feature>
<dbReference type="HOGENOM" id="CLU_000604_8_0_10"/>
<keyword evidence="3 7" id="KW-0812">Transmembrane</keyword>
<dbReference type="EMBL" id="AP014548">
    <property type="protein sequence ID" value="BAO54665.1"/>
    <property type="molecule type" value="Genomic_DNA"/>
</dbReference>
<protein>
    <submittedName>
        <fullName evidence="10">ABC transporter permease protein</fullName>
    </submittedName>
</protein>
<evidence type="ECO:0000256" key="3">
    <source>
        <dbReference type="ARBA" id="ARBA00022692"/>
    </source>
</evidence>
<keyword evidence="11" id="KW-1185">Reference proteome</keyword>
<comment type="similarity">
    <text evidence="6">Belongs to the ABC-4 integral membrane protein family.</text>
</comment>
<dbReference type="PANTHER" id="PTHR30572">
    <property type="entry name" value="MEMBRANE COMPONENT OF TRANSPORTER-RELATED"/>
    <property type="match status" value="1"/>
</dbReference>
<keyword evidence="4 7" id="KW-1133">Transmembrane helix</keyword>
<dbReference type="InterPro" id="IPR003838">
    <property type="entry name" value="ABC3_permease_C"/>
</dbReference>
<dbReference type="AlphaFoldDB" id="W8VPT3"/>